<protein>
    <submittedName>
        <fullName evidence="1">Uncharacterized protein</fullName>
    </submittedName>
</protein>
<evidence type="ECO:0000313" key="1">
    <source>
        <dbReference type="EnsemblPlants" id="AVESA.00010b.r2.2DG0383740.1.CDS"/>
    </source>
</evidence>
<dbReference type="EnsemblPlants" id="AVESA.00010b.r2.2DG0383740.1">
    <property type="protein sequence ID" value="AVESA.00010b.r2.2DG0383740.1.CDS"/>
    <property type="gene ID" value="AVESA.00010b.r2.2DG0383740"/>
</dbReference>
<evidence type="ECO:0000313" key="2">
    <source>
        <dbReference type="Proteomes" id="UP001732700"/>
    </source>
</evidence>
<sequence length="470" mass="52033">MTTFLFRSTLPRFKPRLLRRLLLQPKPLFPPRTLALLPISAAMAAPPSPPPSSARIPPPQWACARCTLCNPRSLATCDACGAARPAEAGDASDPAAVAGGSSLPPQWICGRCTLCNPKSLATCDACGAARPLEAEAADDADALDLSAIAGAAFLPLRGCSRKRARAASPDVIVEEGGSSNQRDETTAEEVNAETHLDKKIIKVMTYNLWFREDLELSKRMKAIGDLIQLHKPDLICFQEVTSNIYQLLQKSGWWQEYKCSLSDKLAMYMDKPYFCMQMSKFPLDSVKCLPFGNSIMGRELSVAEINIEGEIKLVLATSHLESPCRWDQMFSKERVTQANESMRILDRFRNVIFGGDMNWDDKGDGPFPLLDGWTDPWDALKPGDEGWTYDTKANGMLTGNRKLQKRMDRFVCKLPDFEIDAIEMIGKEAIPGITYLKEKKVGKNVRELELPVLPSDHFGLVLSISYTPAG</sequence>
<accession>A0ACD5V5H7</accession>
<keyword evidence="2" id="KW-1185">Reference proteome</keyword>
<proteinExistence type="predicted"/>
<organism evidence="1 2">
    <name type="scientific">Avena sativa</name>
    <name type="common">Oat</name>
    <dbReference type="NCBI Taxonomy" id="4498"/>
    <lineage>
        <taxon>Eukaryota</taxon>
        <taxon>Viridiplantae</taxon>
        <taxon>Streptophyta</taxon>
        <taxon>Embryophyta</taxon>
        <taxon>Tracheophyta</taxon>
        <taxon>Spermatophyta</taxon>
        <taxon>Magnoliopsida</taxon>
        <taxon>Liliopsida</taxon>
        <taxon>Poales</taxon>
        <taxon>Poaceae</taxon>
        <taxon>BOP clade</taxon>
        <taxon>Pooideae</taxon>
        <taxon>Poodae</taxon>
        <taxon>Poeae</taxon>
        <taxon>Poeae Chloroplast Group 1 (Aveneae type)</taxon>
        <taxon>Aveninae</taxon>
        <taxon>Avena</taxon>
    </lineage>
</organism>
<reference evidence="1" key="2">
    <citation type="submission" date="2025-09" db="UniProtKB">
        <authorList>
            <consortium name="EnsemblPlants"/>
        </authorList>
    </citation>
    <scope>IDENTIFICATION</scope>
</reference>
<reference evidence="1" key="1">
    <citation type="submission" date="2021-05" db="EMBL/GenBank/DDBJ databases">
        <authorList>
            <person name="Scholz U."/>
            <person name="Mascher M."/>
            <person name="Fiebig A."/>
        </authorList>
    </citation>
    <scope>NUCLEOTIDE SEQUENCE [LARGE SCALE GENOMIC DNA]</scope>
</reference>
<name>A0ACD5V5H7_AVESA</name>
<dbReference type="Proteomes" id="UP001732700">
    <property type="component" value="Chromosome 2D"/>
</dbReference>